<dbReference type="Gene3D" id="1.20.1280.50">
    <property type="match status" value="1"/>
</dbReference>
<dbReference type="InterPro" id="IPR001810">
    <property type="entry name" value="F-box_dom"/>
</dbReference>
<dbReference type="SUPFAM" id="SSF81383">
    <property type="entry name" value="F-box domain"/>
    <property type="match status" value="1"/>
</dbReference>
<gene>
    <name evidence="2" type="ORF">URODEC1_LOCUS113049</name>
</gene>
<dbReference type="EMBL" id="OZ075118">
    <property type="protein sequence ID" value="CAL5088856.1"/>
    <property type="molecule type" value="Genomic_DNA"/>
</dbReference>
<organism evidence="2 3">
    <name type="scientific">Urochloa decumbens</name>
    <dbReference type="NCBI Taxonomy" id="240449"/>
    <lineage>
        <taxon>Eukaryota</taxon>
        <taxon>Viridiplantae</taxon>
        <taxon>Streptophyta</taxon>
        <taxon>Embryophyta</taxon>
        <taxon>Tracheophyta</taxon>
        <taxon>Spermatophyta</taxon>
        <taxon>Magnoliopsida</taxon>
        <taxon>Liliopsida</taxon>
        <taxon>Poales</taxon>
        <taxon>Poaceae</taxon>
        <taxon>PACMAD clade</taxon>
        <taxon>Panicoideae</taxon>
        <taxon>Panicodae</taxon>
        <taxon>Paniceae</taxon>
        <taxon>Melinidinae</taxon>
        <taxon>Urochloa</taxon>
    </lineage>
</organism>
<keyword evidence="3" id="KW-1185">Reference proteome</keyword>
<dbReference type="Pfam" id="PF12937">
    <property type="entry name" value="F-box-like"/>
    <property type="match status" value="1"/>
</dbReference>
<dbReference type="Proteomes" id="UP001497457">
    <property type="component" value="Chromosome 8b"/>
</dbReference>
<sequence>MVTHAIPDDVLEDIFLRLDSDACLLRAASTCKQWCRVVADAGFHRRFRSLHGPPIAGVYYVKLPDDRQQRQLPLKFEPTTPAAIDCCNFSLGFLPDGEATPRVWSILDTRGSLLLLERCTEGVEYGHQRDLVICEPLTRRFEVIRTRRLVPNRSELIAYLLDGEAAGGIGVANFRLAFWAYSSTRYGKLFRHNATVLSCGRNHGRSMREISIGAYRLRSMGHTAAAVYWYTGRRKVLALDKTTAEFSCSLLPDMEEWSLSMSQTELGVTAGRDGKDRVVHSGVGGKMKVFVRLHGSSGDWELEKIIELPVVMCALPGYLPLFFSEPAFIERLRSPMLVLRLSWYKPLWFRLDVDNGVAESVSGFVDFPHPCELPWPPRLPCVR</sequence>
<reference evidence="2 3" key="2">
    <citation type="submission" date="2024-10" db="EMBL/GenBank/DDBJ databases">
        <authorList>
            <person name="Ryan C."/>
        </authorList>
    </citation>
    <scope>NUCLEOTIDE SEQUENCE [LARGE SCALE GENOMIC DNA]</scope>
</reference>
<dbReference type="SMART" id="SM00256">
    <property type="entry name" value="FBOX"/>
    <property type="match status" value="1"/>
</dbReference>
<evidence type="ECO:0000313" key="2">
    <source>
        <dbReference type="EMBL" id="CAL5088856.1"/>
    </source>
</evidence>
<protein>
    <recommendedName>
        <fullName evidence="1">F-box domain-containing protein</fullName>
    </recommendedName>
</protein>
<proteinExistence type="predicted"/>
<name>A0ABC9G712_9POAL</name>
<dbReference type="PROSITE" id="PS50181">
    <property type="entry name" value="FBOX"/>
    <property type="match status" value="1"/>
</dbReference>
<accession>A0ABC9G712</accession>
<dbReference type="PANTHER" id="PTHR33207">
    <property type="entry name" value="F-BOX DOMAIN CONTAINING PROTEIN-RELATED"/>
    <property type="match status" value="1"/>
</dbReference>
<evidence type="ECO:0000313" key="3">
    <source>
        <dbReference type="Proteomes" id="UP001497457"/>
    </source>
</evidence>
<reference evidence="3" key="1">
    <citation type="submission" date="2024-06" db="EMBL/GenBank/DDBJ databases">
        <authorList>
            <person name="Ryan C."/>
        </authorList>
    </citation>
    <scope>NUCLEOTIDE SEQUENCE [LARGE SCALE GENOMIC DNA]</scope>
</reference>
<dbReference type="AlphaFoldDB" id="A0ABC9G712"/>
<evidence type="ECO:0000259" key="1">
    <source>
        <dbReference type="PROSITE" id="PS50181"/>
    </source>
</evidence>
<dbReference type="InterPro" id="IPR036047">
    <property type="entry name" value="F-box-like_dom_sf"/>
</dbReference>
<feature type="domain" description="F-box" evidence="1">
    <location>
        <begin position="1"/>
        <end position="50"/>
    </location>
</feature>